<keyword evidence="8 9" id="KW-0807">Transducer</keyword>
<evidence type="ECO:0000256" key="8">
    <source>
        <dbReference type="ARBA" id="ARBA00023224"/>
    </source>
</evidence>
<keyword evidence="5 9" id="KW-0297">G-protein coupled receptor</keyword>
<evidence type="ECO:0000256" key="7">
    <source>
        <dbReference type="ARBA" id="ARBA00023170"/>
    </source>
</evidence>
<dbReference type="InterPro" id="IPR017452">
    <property type="entry name" value="GPCR_Rhodpsn_7TM"/>
</dbReference>
<dbReference type="PROSITE" id="PS00237">
    <property type="entry name" value="G_PROTEIN_RECEP_F1_1"/>
    <property type="match status" value="1"/>
</dbReference>
<feature type="transmembrane region" description="Helical" evidence="10">
    <location>
        <begin position="203"/>
        <end position="226"/>
    </location>
</feature>
<dbReference type="PRINTS" id="PR01157">
    <property type="entry name" value="P2YPURNOCPTR"/>
</dbReference>
<evidence type="ECO:0000313" key="13">
    <source>
        <dbReference type="Proteomes" id="UP000558488"/>
    </source>
</evidence>
<keyword evidence="7 9" id="KW-0675">Receptor</keyword>
<dbReference type="GO" id="GO:0004930">
    <property type="term" value="F:G protein-coupled receptor activity"/>
    <property type="evidence" value="ECO:0007669"/>
    <property type="project" value="UniProtKB-KW"/>
</dbReference>
<protein>
    <submittedName>
        <fullName evidence="12">Succinate receptor 1</fullName>
    </submittedName>
</protein>
<feature type="transmembrane region" description="Helical" evidence="10">
    <location>
        <begin position="89"/>
        <end position="114"/>
    </location>
</feature>
<dbReference type="InterPro" id="IPR000276">
    <property type="entry name" value="GPCR_Rhodpsn"/>
</dbReference>
<sequence length="399" mass="45733">MSNLFCVWTSQEVSLLELGLERHSTGSEAASSCWQRISVKGSGLSNRMIMIPSSLTQQNLPDNYSVLGTMAWNASCKHWLAAEAALGKYYLSVFYGIEFIVGVLGNSLVVYGYLFCLKNWNSSNVYLFNLSISDFAFLCTLPLLIKNYALETWTYGDVLCISNRFMLHANLYTSILFLTCISIDRYLLMNYPFREHLLQRKEFAVFISLVIWVLVTLELLPMLLFINPAPGDNSTRCRDYASSGDAKHSLIYSLCLTFSGFLVPLFVMCFFYFKIAVFLKQRVRPQAPALPFEKPLNLVILAVVIFSVLFTPYHVLRNLRIASRLWNWTQPPCTQVIIHSLYIMTRPLAFLNSVINPLFYFLVGDHFRELLTSKLRQHCKSLACFRRCASRLVFSFRKG</sequence>
<evidence type="ECO:0000256" key="9">
    <source>
        <dbReference type="RuleBase" id="RU000688"/>
    </source>
</evidence>
<gene>
    <name evidence="12" type="ORF">mPipKuh1_016871</name>
</gene>
<keyword evidence="6 10" id="KW-0472">Membrane</keyword>
<dbReference type="PANTHER" id="PTHR24231">
    <property type="entry name" value="PURINOCEPTOR-RELATED G-PROTEIN COUPLED RECEPTOR"/>
    <property type="match status" value="1"/>
</dbReference>
<keyword evidence="3 9" id="KW-0812">Transmembrane</keyword>
<keyword evidence="4 10" id="KW-1133">Transmembrane helix</keyword>
<feature type="transmembrane region" description="Helical" evidence="10">
    <location>
        <begin position="250"/>
        <end position="275"/>
    </location>
</feature>
<proteinExistence type="inferred from homology"/>
<accession>A0A7J8AC67</accession>
<dbReference type="CDD" id="cd15378">
    <property type="entry name" value="7tmA_SUCNR1_GPR91"/>
    <property type="match status" value="1"/>
</dbReference>
<reference evidence="12 13" key="1">
    <citation type="journal article" date="2020" name="Nature">
        <title>Six reference-quality genomes reveal evolution of bat adaptations.</title>
        <authorList>
            <person name="Jebb D."/>
            <person name="Huang Z."/>
            <person name="Pippel M."/>
            <person name="Hughes G.M."/>
            <person name="Lavrichenko K."/>
            <person name="Devanna P."/>
            <person name="Winkler S."/>
            <person name="Jermiin L.S."/>
            <person name="Skirmuntt E.C."/>
            <person name="Katzourakis A."/>
            <person name="Burkitt-Gray L."/>
            <person name="Ray D.A."/>
            <person name="Sullivan K.A.M."/>
            <person name="Roscito J.G."/>
            <person name="Kirilenko B.M."/>
            <person name="Davalos L.M."/>
            <person name="Corthals A.P."/>
            <person name="Power M.L."/>
            <person name="Jones G."/>
            <person name="Ransome R.D."/>
            <person name="Dechmann D.K.N."/>
            <person name="Locatelli A.G."/>
            <person name="Puechmaille S.J."/>
            <person name="Fedrigo O."/>
            <person name="Jarvis E.D."/>
            <person name="Hiller M."/>
            <person name="Vernes S.C."/>
            <person name="Myers E.W."/>
            <person name="Teeling E.C."/>
        </authorList>
    </citation>
    <scope>NUCLEOTIDE SEQUENCE [LARGE SCALE GENOMIC DNA]</scope>
    <source>
        <strain evidence="12">MPipKuh1</strain>
        <tissue evidence="12">Flight muscle</tissue>
    </source>
</reference>
<feature type="transmembrane region" description="Helical" evidence="10">
    <location>
        <begin position="165"/>
        <end position="183"/>
    </location>
</feature>
<dbReference type="Gene3D" id="1.20.1070.10">
    <property type="entry name" value="Rhodopsin 7-helix transmembrane proteins"/>
    <property type="match status" value="1"/>
</dbReference>
<feature type="transmembrane region" description="Helical" evidence="10">
    <location>
        <begin position="296"/>
        <end position="316"/>
    </location>
</feature>
<evidence type="ECO:0000256" key="4">
    <source>
        <dbReference type="ARBA" id="ARBA00022989"/>
    </source>
</evidence>
<keyword evidence="13" id="KW-1185">Reference proteome</keyword>
<feature type="domain" description="G-protein coupled receptors family 1 profile" evidence="11">
    <location>
        <begin position="105"/>
        <end position="360"/>
    </location>
</feature>
<dbReference type="GO" id="GO:0005886">
    <property type="term" value="C:plasma membrane"/>
    <property type="evidence" value="ECO:0007669"/>
    <property type="project" value="UniProtKB-SubCell"/>
</dbReference>
<feature type="transmembrane region" description="Helical" evidence="10">
    <location>
        <begin position="126"/>
        <end position="145"/>
    </location>
</feature>
<evidence type="ECO:0000256" key="6">
    <source>
        <dbReference type="ARBA" id="ARBA00023136"/>
    </source>
</evidence>
<evidence type="ECO:0000313" key="12">
    <source>
        <dbReference type="EMBL" id="KAF6383819.1"/>
    </source>
</evidence>
<dbReference type="PRINTS" id="PR00237">
    <property type="entry name" value="GPCRRHODOPSN"/>
</dbReference>
<evidence type="ECO:0000259" key="11">
    <source>
        <dbReference type="PROSITE" id="PS50262"/>
    </source>
</evidence>
<dbReference type="PANTHER" id="PTHR24231:SF14">
    <property type="entry name" value="SUCCINATE RECEPTOR 1"/>
    <property type="match status" value="1"/>
</dbReference>
<evidence type="ECO:0000256" key="3">
    <source>
        <dbReference type="ARBA" id="ARBA00022692"/>
    </source>
</evidence>
<feature type="transmembrane region" description="Helical" evidence="10">
    <location>
        <begin position="336"/>
        <end position="363"/>
    </location>
</feature>
<dbReference type="SUPFAM" id="SSF81321">
    <property type="entry name" value="Family A G protein-coupled receptor-like"/>
    <property type="match status" value="1"/>
</dbReference>
<dbReference type="EMBL" id="JACAGB010000002">
    <property type="protein sequence ID" value="KAF6383819.1"/>
    <property type="molecule type" value="Genomic_DNA"/>
</dbReference>
<dbReference type="AlphaFoldDB" id="A0A7J8AC67"/>
<dbReference type="Proteomes" id="UP000558488">
    <property type="component" value="Unassembled WGS sequence"/>
</dbReference>
<keyword evidence="2" id="KW-1003">Cell membrane</keyword>
<evidence type="ECO:0000256" key="2">
    <source>
        <dbReference type="ARBA" id="ARBA00022475"/>
    </source>
</evidence>
<evidence type="ECO:0000256" key="10">
    <source>
        <dbReference type="SAM" id="Phobius"/>
    </source>
</evidence>
<organism evidence="12 13">
    <name type="scientific">Pipistrellus kuhlii</name>
    <name type="common">Kuhl's pipistrelle</name>
    <dbReference type="NCBI Taxonomy" id="59472"/>
    <lineage>
        <taxon>Eukaryota</taxon>
        <taxon>Metazoa</taxon>
        <taxon>Chordata</taxon>
        <taxon>Craniata</taxon>
        <taxon>Vertebrata</taxon>
        <taxon>Euteleostomi</taxon>
        <taxon>Mammalia</taxon>
        <taxon>Eutheria</taxon>
        <taxon>Laurasiatheria</taxon>
        <taxon>Chiroptera</taxon>
        <taxon>Yangochiroptera</taxon>
        <taxon>Vespertilionidae</taxon>
        <taxon>Pipistrellus</taxon>
    </lineage>
</organism>
<evidence type="ECO:0000256" key="1">
    <source>
        <dbReference type="ARBA" id="ARBA00004651"/>
    </source>
</evidence>
<dbReference type="PROSITE" id="PS50262">
    <property type="entry name" value="G_PROTEIN_RECEP_F1_2"/>
    <property type="match status" value="1"/>
</dbReference>
<comment type="caution">
    <text evidence="12">The sequence shown here is derived from an EMBL/GenBank/DDBJ whole genome shotgun (WGS) entry which is preliminary data.</text>
</comment>
<dbReference type="Pfam" id="PF00001">
    <property type="entry name" value="7tm_1"/>
    <property type="match status" value="1"/>
</dbReference>
<comment type="subcellular location">
    <subcellularLocation>
        <location evidence="1">Cell membrane</location>
        <topology evidence="1">Multi-pass membrane protein</topology>
    </subcellularLocation>
</comment>
<evidence type="ECO:0000256" key="5">
    <source>
        <dbReference type="ARBA" id="ARBA00023040"/>
    </source>
</evidence>
<name>A0A7J8AC67_PIPKU</name>
<comment type="similarity">
    <text evidence="9">Belongs to the G-protein coupled receptor 1 family.</text>
</comment>